<dbReference type="STRING" id="1122930.SAMN02745168_1122"/>
<evidence type="ECO:0000313" key="6">
    <source>
        <dbReference type="EMBL" id="SMC47999.1"/>
    </source>
</evidence>
<organism evidence="6 7">
    <name type="scientific">Papillibacter cinnamivorans DSM 12816</name>
    <dbReference type="NCBI Taxonomy" id="1122930"/>
    <lineage>
        <taxon>Bacteria</taxon>
        <taxon>Bacillati</taxon>
        <taxon>Bacillota</taxon>
        <taxon>Clostridia</taxon>
        <taxon>Eubacteriales</taxon>
        <taxon>Oscillospiraceae</taxon>
        <taxon>Papillibacter</taxon>
    </lineage>
</organism>
<dbReference type="OrthoDB" id="9785164at2"/>
<sequence>MKEKNATPGKKKTDRTRDKLFAAAKRLFAQKGYDGVTVDEICQAAGLSKNVFYACFSSKHDLIVGQIREIDEEQMKIFEALPPEASCVERLLKFAEFQANYVRQCGMEIFRTLYHEELAPRAKRRYLTDETRPLYIKTRELAERGQACGELREDVDSREIASLLVTGLRGVTLDWIFSDGKGDLAQSSVRMVSQLIEGFRKKRESDE</sequence>
<dbReference type="Proteomes" id="UP000192790">
    <property type="component" value="Unassembled WGS sequence"/>
</dbReference>
<dbReference type="InterPro" id="IPR009057">
    <property type="entry name" value="Homeodomain-like_sf"/>
</dbReference>
<dbReference type="Pfam" id="PF00440">
    <property type="entry name" value="TetR_N"/>
    <property type="match status" value="1"/>
</dbReference>
<evidence type="ECO:0000256" key="2">
    <source>
        <dbReference type="ARBA" id="ARBA00023125"/>
    </source>
</evidence>
<evidence type="ECO:0000256" key="3">
    <source>
        <dbReference type="ARBA" id="ARBA00023163"/>
    </source>
</evidence>
<evidence type="ECO:0000259" key="5">
    <source>
        <dbReference type="PROSITE" id="PS50977"/>
    </source>
</evidence>
<evidence type="ECO:0000256" key="4">
    <source>
        <dbReference type="PROSITE-ProRule" id="PRU00335"/>
    </source>
</evidence>
<keyword evidence="2 4" id="KW-0238">DNA-binding</keyword>
<evidence type="ECO:0000313" key="7">
    <source>
        <dbReference type="Proteomes" id="UP000192790"/>
    </source>
</evidence>
<dbReference type="EMBL" id="FWXW01000002">
    <property type="protein sequence ID" value="SMC47999.1"/>
    <property type="molecule type" value="Genomic_DNA"/>
</dbReference>
<reference evidence="6 7" key="1">
    <citation type="submission" date="2017-04" db="EMBL/GenBank/DDBJ databases">
        <authorList>
            <person name="Afonso C.L."/>
            <person name="Miller P.J."/>
            <person name="Scott M.A."/>
            <person name="Spackman E."/>
            <person name="Goraichik I."/>
            <person name="Dimitrov K.M."/>
            <person name="Suarez D.L."/>
            <person name="Swayne D.E."/>
        </authorList>
    </citation>
    <scope>NUCLEOTIDE SEQUENCE [LARGE SCALE GENOMIC DNA]</scope>
    <source>
        <strain evidence="6 7">DSM 12816</strain>
    </source>
</reference>
<dbReference type="GO" id="GO:0003700">
    <property type="term" value="F:DNA-binding transcription factor activity"/>
    <property type="evidence" value="ECO:0007669"/>
    <property type="project" value="TreeGrafter"/>
</dbReference>
<dbReference type="SUPFAM" id="SSF48498">
    <property type="entry name" value="Tetracyclin repressor-like, C-terminal domain"/>
    <property type="match status" value="1"/>
</dbReference>
<dbReference type="PANTHER" id="PTHR30055">
    <property type="entry name" value="HTH-TYPE TRANSCRIPTIONAL REGULATOR RUTR"/>
    <property type="match status" value="1"/>
</dbReference>
<gene>
    <name evidence="6" type="ORF">SAMN02745168_1122</name>
</gene>
<feature type="DNA-binding region" description="H-T-H motif" evidence="4">
    <location>
        <begin position="37"/>
        <end position="56"/>
    </location>
</feature>
<dbReference type="SUPFAM" id="SSF46689">
    <property type="entry name" value="Homeodomain-like"/>
    <property type="match status" value="1"/>
</dbReference>
<keyword evidence="3" id="KW-0804">Transcription</keyword>
<dbReference type="PRINTS" id="PR00455">
    <property type="entry name" value="HTHTETR"/>
</dbReference>
<dbReference type="GO" id="GO:0000976">
    <property type="term" value="F:transcription cis-regulatory region binding"/>
    <property type="evidence" value="ECO:0007669"/>
    <property type="project" value="TreeGrafter"/>
</dbReference>
<accession>A0A1W1ZHN3</accession>
<dbReference type="InterPro" id="IPR050109">
    <property type="entry name" value="HTH-type_TetR-like_transc_reg"/>
</dbReference>
<dbReference type="RefSeq" id="WP_084233753.1">
    <property type="nucleotide sequence ID" value="NZ_FWXW01000002.1"/>
</dbReference>
<protein>
    <submittedName>
        <fullName evidence="6">Transcriptional regulator, TetR family</fullName>
    </submittedName>
</protein>
<evidence type="ECO:0000256" key="1">
    <source>
        <dbReference type="ARBA" id="ARBA00023015"/>
    </source>
</evidence>
<dbReference type="PANTHER" id="PTHR30055:SF234">
    <property type="entry name" value="HTH-TYPE TRANSCRIPTIONAL REGULATOR BETI"/>
    <property type="match status" value="1"/>
</dbReference>
<dbReference type="PROSITE" id="PS50977">
    <property type="entry name" value="HTH_TETR_2"/>
    <property type="match status" value="1"/>
</dbReference>
<name>A0A1W1ZHN3_9FIRM</name>
<keyword evidence="7" id="KW-1185">Reference proteome</keyword>
<dbReference type="InterPro" id="IPR001647">
    <property type="entry name" value="HTH_TetR"/>
</dbReference>
<feature type="domain" description="HTH tetR-type" evidence="5">
    <location>
        <begin position="14"/>
        <end position="74"/>
    </location>
</feature>
<proteinExistence type="predicted"/>
<dbReference type="Gene3D" id="1.10.357.10">
    <property type="entry name" value="Tetracycline Repressor, domain 2"/>
    <property type="match status" value="1"/>
</dbReference>
<dbReference type="AlphaFoldDB" id="A0A1W1ZHN3"/>
<keyword evidence="1" id="KW-0805">Transcription regulation</keyword>
<dbReference type="InterPro" id="IPR036271">
    <property type="entry name" value="Tet_transcr_reg_TetR-rel_C_sf"/>
</dbReference>